<name>A0A0N4XIU6_NIPBR</name>
<organism evidence="4">
    <name type="scientific">Nippostrongylus brasiliensis</name>
    <name type="common">Rat hookworm</name>
    <dbReference type="NCBI Taxonomy" id="27835"/>
    <lineage>
        <taxon>Eukaryota</taxon>
        <taxon>Metazoa</taxon>
        <taxon>Ecdysozoa</taxon>
        <taxon>Nematoda</taxon>
        <taxon>Chromadorea</taxon>
        <taxon>Rhabditida</taxon>
        <taxon>Rhabditina</taxon>
        <taxon>Rhabditomorpha</taxon>
        <taxon>Strongyloidea</taxon>
        <taxon>Heligmosomidae</taxon>
        <taxon>Nippostrongylus</taxon>
    </lineage>
</organism>
<keyword evidence="1" id="KW-0732">Signal</keyword>
<feature type="signal peptide" evidence="1">
    <location>
        <begin position="1"/>
        <end position="16"/>
    </location>
</feature>
<dbReference type="Proteomes" id="UP000271162">
    <property type="component" value="Unassembled WGS sequence"/>
</dbReference>
<sequence length="58" mass="6261">MLLLVPFILCARIASAVFTIKATLLTDPTHSFAQAVLQTAQDDIANSSPPLSPDFNFQ</sequence>
<reference evidence="4" key="1">
    <citation type="submission" date="2017-02" db="UniProtKB">
        <authorList>
            <consortium name="WormBaseParasite"/>
        </authorList>
    </citation>
    <scope>IDENTIFICATION</scope>
</reference>
<accession>A0A0N4XIU6</accession>
<evidence type="ECO:0000256" key="1">
    <source>
        <dbReference type="SAM" id="SignalP"/>
    </source>
</evidence>
<keyword evidence="3" id="KW-1185">Reference proteome</keyword>
<protein>
    <submittedName>
        <fullName evidence="4">Secreted protein</fullName>
    </submittedName>
</protein>
<proteinExistence type="predicted"/>
<dbReference type="WBParaSite" id="NBR_0000244801-mRNA-1">
    <property type="protein sequence ID" value="NBR_0000244801-mRNA-1"/>
    <property type="gene ID" value="NBR_0000244801"/>
</dbReference>
<evidence type="ECO:0000313" key="2">
    <source>
        <dbReference type="EMBL" id="VDL66038.1"/>
    </source>
</evidence>
<dbReference type="EMBL" id="UYSL01002800">
    <property type="protein sequence ID" value="VDL66038.1"/>
    <property type="molecule type" value="Genomic_DNA"/>
</dbReference>
<feature type="chain" id="PRO_5043124631" evidence="1">
    <location>
        <begin position="17"/>
        <end position="58"/>
    </location>
</feature>
<dbReference type="AlphaFoldDB" id="A0A0N4XIU6"/>
<reference evidence="2 3" key="2">
    <citation type="submission" date="2018-11" db="EMBL/GenBank/DDBJ databases">
        <authorList>
            <consortium name="Pathogen Informatics"/>
        </authorList>
    </citation>
    <scope>NUCLEOTIDE SEQUENCE [LARGE SCALE GENOMIC DNA]</scope>
</reference>
<gene>
    <name evidence="2" type="ORF">NBR_LOCUS2449</name>
</gene>
<evidence type="ECO:0000313" key="4">
    <source>
        <dbReference type="WBParaSite" id="NBR_0000244801-mRNA-1"/>
    </source>
</evidence>
<evidence type="ECO:0000313" key="3">
    <source>
        <dbReference type="Proteomes" id="UP000271162"/>
    </source>
</evidence>